<dbReference type="VEuPathDB" id="FungiDB:BD410DRAFT_791353"/>
<reference evidence="4 5" key="1">
    <citation type="submission" date="2018-06" db="EMBL/GenBank/DDBJ databases">
        <title>A transcriptomic atlas of mushroom development highlights an independent origin of complex multicellularity.</title>
        <authorList>
            <consortium name="DOE Joint Genome Institute"/>
            <person name="Krizsan K."/>
            <person name="Almasi E."/>
            <person name="Merenyi Z."/>
            <person name="Sahu N."/>
            <person name="Viragh M."/>
            <person name="Koszo T."/>
            <person name="Mondo S."/>
            <person name="Kiss B."/>
            <person name="Balint B."/>
            <person name="Kues U."/>
            <person name="Barry K."/>
            <person name="Hegedus J.C."/>
            <person name="Henrissat B."/>
            <person name="Johnson J."/>
            <person name="Lipzen A."/>
            <person name="Ohm R."/>
            <person name="Nagy I."/>
            <person name="Pangilinan J."/>
            <person name="Yan J."/>
            <person name="Xiong Y."/>
            <person name="Grigoriev I.V."/>
            <person name="Hibbett D.S."/>
            <person name="Nagy L.G."/>
        </authorList>
    </citation>
    <scope>NUCLEOTIDE SEQUENCE [LARGE SCALE GENOMIC DNA]</scope>
    <source>
        <strain evidence="4 5">SZMC22713</strain>
    </source>
</reference>
<feature type="signal peptide" evidence="2">
    <location>
        <begin position="1"/>
        <end position="17"/>
    </location>
</feature>
<organism evidence="4 5">
    <name type="scientific">Rickenella mellea</name>
    <dbReference type="NCBI Taxonomy" id="50990"/>
    <lineage>
        <taxon>Eukaryota</taxon>
        <taxon>Fungi</taxon>
        <taxon>Dikarya</taxon>
        <taxon>Basidiomycota</taxon>
        <taxon>Agaricomycotina</taxon>
        <taxon>Agaricomycetes</taxon>
        <taxon>Hymenochaetales</taxon>
        <taxon>Rickenellaceae</taxon>
        <taxon>Rickenella</taxon>
    </lineage>
</organism>
<evidence type="ECO:0000256" key="1">
    <source>
        <dbReference type="SAM" id="MobiDB-lite"/>
    </source>
</evidence>
<accession>A0A4Y7PYY2</accession>
<dbReference type="STRING" id="50990.A0A4Y7PYY2"/>
<dbReference type="EMBL" id="ML170190">
    <property type="protein sequence ID" value="TDL20236.1"/>
    <property type="molecule type" value="Genomic_DNA"/>
</dbReference>
<evidence type="ECO:0000256" key="2">
    <source>
        <dbReference type="SAM" id="SignalP"/>
    </source>
</evidence>
<evidence type="ECO:0000313" key="4">
    <source>
        <dbReference type="EMBL" id="TDL20236.1"/>
    </source>
</evidence>
<feature type="region of interest" description="Disordered" evidence="1">
    <location>
        <begin position="443"/>
        <end position="462"/>
    </location>
</feature>
<dbReference type="OrthoDB" id="10069995at2759"/>
<keyword evidence="5" id="KW-1185">Reference proteome</keyword>
<dbReference type="AlphaFoldDB" id="A0A4Y7PYY2"/>
<feature type="region of interest" description="Disordered" evidence="1">
    <location>
        <begin position="369"/>
        <end position="390"/>
    </location>
</feature>
<keyword evidence="2" id="KW-0732">Signal</keyword>
<feature type="domain" description="Polysaccharide lyase 14" evidence="3">
    <location>
        <begin position="500"/>
        <end position="530"/>
    </location>
</feature>
<feature type="compositionally biased region" description="Low complexity" evidence="1">
    <location>
        <begin position="370"/>
        <end position="390"/>
    </location>
</feature>
<feature type="chain" id="PRO_5021228089" description="Polysaccharide lyase 14 domain-containing protein" evidence="2">
    <location>
        <begin position="18"/>
        <end position="536"/>
    </location>
</feature>
<proteinExistence type="predicted"/>
<dbReference type="Proteomes" id="UP000294933">
    <property type="component" value="Unassembled WGS sequence"/>
</dbReference>
<dbReference type="Pfam" id="PF21294">
    <property type="entry name" value="Polysacc_lyase_14"/>
    <property type="match status" value="2"/>
</dbReference>
<name>A0A4Y7PYY2_9AGAM</name>
<feature type="domain" description="Polysaccharide lyase 14" evidence="3">
    <location>
        <begin position="194"/>
        <end position="369"/>
    </location>
</feature>
<dbReference type="Gene3D" id="2.60.120.200">
    <property type="match status" value="2"/>
</dbReference>
<dbReference type="PANTHER" id="PTHR40124">
    <property type="match status" value="1"/>
</dbReference>
<gene>
    <name evidence="4" type="ORF">BD410DRAFT_791353</name>
</gene>
<evidence type="ECO:0000313" key="5">
    <source>
        <dbReference type="Proteomes" id="UP000294933"/>
    </source>
</evidence>
<protein>
    <recommendedName>
        <fullName evidence="3">Polysaccharide lyase 14 domain-containing protein</fullName>
    </recommendedName>
</protein>
<dbReference type="InterPro" id="IPR048958">
    <property type="entry name" value="Polysacc_lyase_14"/>
</dbReference>
<evidence type="ECO:0000259" key="3">
    <source>
        <dbReference type="Pfam" id="PF21294"/>
    </source>
</evidence>
<sequence length="536" mass="56422">MFFIVVLMTAFALFSHGFLHAFSAPLRLPRQFPPVEIAWVTNTIVSEMPLTTTTTIDMLIVTSIPTPVETEIVTLTDIVTITSALAAPTVTVTEEPSTTTATATTIVSETSTETIVEPPTTVTETVGPSATTNPGSGTYWASPPEYTDLSSFKVTNFACGKDNLQIVNGVPASASASPSALSASAQPTILPRADDSGSVLQLLYPEGSFSPSHDPVGGSDFYATPIEVANASSVTLEYSIFFPSDFDWVKGGKLPGLYGGHMRCSGGDDAKNCFSTRMMWREGGAGELYLYAPKDKQTSSLCSAPPQSFCDSTYGLSIGRGSFHFAAGAWTRIRQTVTLNTPGQQDGGFKLQVNGALVMNRTDVFYRDVPTSANDPPPTTTTAASPQETGLLSPLLGGGAPVLGSIIGALPIPSAINAPLRKRQTGVDKSDEPVLLLSSESALMDAPTTPPNDPNAPQRSSPSLLEFDLYPITTTSPSIGLHSDVEALEGGGAGPALPIGFSGLFFSTFFGGSSEDWATPTDQHTWFKDFVMAVNS</sequence>
<dbReference type="PANTHER" id="PTHR40124:SF1">
    <property type="entry name" value="DISAGGREGATASE RELATED REPEAT PROTEIN"/>
    <property type="match status" value="1"/>
</dbReference>